<dbReference type="InterPro" id="IPR047659">
    <property type="entry name" value="T7SS_assoc"/>
</dbReference>
<proteinExistence type="predicted"/>
<evidence type="ECO:0000313" key="1">
    <source>
        <dbReference type="EMBL" id="SES09692.1"/>
    </source>
</evidence>
<dbReference type="EMBL" id="FOGI01000007">
    <property type="protein sequence ID" value="SES09692.1"/>
    <property type="molecule type" value="Genomic_DNA"/>
</dbReference>
<name>A0A1H9UJZ1_9PSEU</name>
<sequence>MSTPHRPPITAALRAEAKSAPDSWLPVVAEDGQVAGRYLVDGNGEITSEFVPNPRYRPRWSPPITPEMRSYALGHPGGWVEVLDPSHPGPDTPDWAVVGRYPVDTWGGVIAEFQANPQYRPSPVALGWPQPRSEAEAVLQLAHTGQIEYREAVIAVLAATLVLPADPTRPPRTRLVLRDRVVDAFVTDDAVPPDWPQHWQKFSGVEIAILIDRLADQAGGPPDLLLHAAPDLQVRIPGPVLIEALRLVAG</sequence>
<evidence type="ECO:0008006" key="3">
    <source>
        <dbReference type="Google" id="ProtNLM"/>
    </source>
</evidence>
<reference evidence="2" key="1">
    <citation type="submission" date="2016-10" db="EMBL/GenBank/DDBJ databases">
        <authorList>
            <person name="Varghese N."/>
            <person name="Submissions S."/>
        </authorList>
    </citation>
    <scope>NUCLEOTIDE SEQUENCE [LARGE SCALE GENOMIC DNA]</scope>
    <source>
        <strain evidence="2">DSM 44260</strain>
    </source>
</reference>
<evidence type="ECO:0000313" key="2">
    <source>
        <dbReference type="Proteomes" id="UP000199051"/>
    </source>
</evidence>
<dbReference type="RefSeq" id="WP_092779658.1">
    <property type="nucleotide sequence ID" value="NZ_FOGI01000007.1"/>
</dbReference>
<accession>A0A1H9UJZ1</accession>
<keyword evidence="2" id="KW-1185">Reference proteome</keyword>
<dbReference type="AlphaFoldDB" id="A0A1H9UJZ1"/>
<gene>
    <name evidence="1" type="ORF">SAMN04487818_107292</name>
</gene>
<dbReference type="NCBIfam" id="NF033532">
    <property type="entry name" value="lone7para_assoc"/>
    <property type="match status" value="1"/>
</dbReference>
<dbReference type="Proteomes" id="UP000199051">
    <property type="component" value="Unassembled WGS sequence"/>
</dbReference>
<protein>
    <recommendedName>
        <fullName evidence="3">SseB protein N-terminal domain-containing protein</fullName>
    </recommendedName>
</protein>
<organism evidence="1 2">
    <name type="scientific">Actinokineospora terrae</name>
    <dbReference type="NCBI Taxonomy" id="155974"/>
    <lineage>
        <taxon>Bacteria</taxon>
        <taxon>Bacillati</taxon>
        <taxon>Actinomycetota</taxon>
        <taxon>Actinomycetes</taxon>
        <taxon>Pseudonocardiales</taxon>
        <taxon>Pseudonocardiaceae</taxon>
        <taxon>Actinokineospora</taxon>
    </lineage>
</organism>